<proteinExistence type="predicted"/>
<name>A0ABP7ATT4_9MICO</name>
<evidence type="ECO:0000256" key="2">
    <source>
        <dbReference type="ARBA" id="ARBA00023002"/>
    </source>
</evidence>
<dbReference type="EMBL" id="BAAAYU010000005">
    <property type="protein sequence ID" value="GAA3639958.1"/>
    <property type="molecule type" value="Genomic_DNA"/>
</dbReference>
<comment type="cofactor">
    <cofactor evidence="1">
        <name>Zn(2+)</name>
        <dbReference type="ChEBI" id="CHEBI:29105"/>
    </cofactor>
</comment>
<dbReference type="RefSeq" id="WP_344738949.1">
    <property type="nucleotide sequence ID" value="NZ_BAAAYU010000005.1"/>
</dbReference>
<feature type="domain" description="Alcohol dehydrogenase-like N-terminal" evidence="4">
    <location>
        <begin position="24"/>
        <end position="129"/>
    </location>
</feature>
<evidence type="ECO:0000313" key="5">
    <source>
        <dbReference type="EMBL" id="GAA3639958.1"/>
    </source>
</evidence>
<dbReference type="Pfam" id="PF00107">
    <property type="entry name" value="ADH_zinc_N"/>
    <property type="match status" value="1"/>
</dbReference>
<feature type="domain" description="Alcohol dehydrogenase-like C-terminal" evidence="3">
    <location>
        <begin position="169"/>
        <end position="293"/>
    </location>
</feature>
<dbReference type="Gene3D" id="3.90.180.10">
    <property type="entry name" value="Medium-chain alcohol dehydrogenases, catalytic domain"/>
    <property type="match status" value="1"/>
</dbReference>
<dbReference type="InterPro" id="IPR036291">
    <property type="entry name" value="NAD(P)-bd_dom_sf"/>
</dbReference>
<sequence length="347" mass="36786">MKTLTYRGPWEMSVRDRSAPQPRDHETLIDVIATGICGSDLHGYTGETDRRVAGQVMGHEMVGRVRSGGDLGVGTLVTVNPIVSCGECELCGAGETQACDQSRVIGVDPALPGSLADLLVAPTTNVVPLDGDLPVHHGTLVEPLAVGYHALMQGHPVVEDRLLIVGGGPIGQTVALAARRRGLTRILVSEPTAARRDLIEALGFSTTSPEHVADDVARVLGGRATLVVDAVGIAESLATALAHSTVRSRIVLVGMGAPAMTITPYEITVAERTVIGSYCYSTKHFRETAEWVAGGRPELDLFIDHMTLLDDGAEAFRAAAEDGTRNKTLVLSAHAHREDITMNGEKR</sequence>
<dbReference type="InterPro" id="IPR011032">
    <property type="entry name" value="GroES-like_sf"/>
</dbReference>
<organism evidence="5 6">
    <name type="scientific">Microbacterium awajiense</name>
    <dbReference type="NCBI Taxonomy" id="415214"/>
    <lineage>
        <taxon>Bacteria</taxon>
        <taxon>Bacillati</taxon>
        <taxon>Actinomycetota</taxon>
        <taxon>Actinomycetes</taxon>
        <taxon>Micrococcales</taxon>
        <taxon>Microbacteriaceae</taxon>
        <taxon>Microbacterium</taxon>
    </lineage>
</organism>
<dbReference type="Pfam" id="PF08240">
    <property type="entry name" value="ADH_N"/>
    <property type="match status" value="1"/>
</dbReference>
<dbReference type="InterPro" id="IPR050129">
    <property type="entry name" value="Zn_alcohol_dh"/>
</dbReference>
<keyword evidence="2" id="KW-0560">Oxidoreductase</keyword>
<dbReference type="PANTHER" id="PTHR43401:SF2">
    <property type="entry name" value="L-THREONINE 3-DEHYDROGENASE"/>
    <property type="match status" value="1"/>
</dbReference>
<evidence type="ECO:0000256" key="1">
    <source>
        <dbReference type="ARBA" id="ARBA00001947"/>
    </source>
</evidence>
<keyword evidence="6" id="KW-1185">Reference proteome</keyword>
<evidence type="ECO:0000259" key="4">
    <source>
        <dbReference type="Pfam" id="PF08240"/>
    </source>
</evidence>
<dbReference type="InterPro" id="IPR013149">
    <property type="entry name" value="ADH-like_C"/>
</dbReference>
<dbReference type="PANTHER" id="PTHR43401">
    <property type="entry name" value="L-THREONINE 3-DEHYDROGENASE"/>
    <property type="match status" value="1"/>
</dbReference>
<dbReference type="PRINTS" id="PR00469">
    <property type="entry name" value="PNDRDTASEII"/>
</dbReference>
<dbReference type="Gene3D" id="3.40.50.720">
    <property type="entry name" value="NAD(P)-binding Rossmann-like Domain"/>
    <property type="match status" value="1"/>
</dbReference>
<dbReference type="Proteomes" id="UP001501697">
    <property type="component" value="Unassembled WGS sequence"/>
</dbReference>
<comment type="caution">
    <text evidence="5">The sequence shown here is derived from an EMBL/GenBank/DDBJ whole genome shotgun (WGS) entry which is preliminary data.</text>
</comment>
<dbReference type="SUPFAM" id="SSF51735">
    <property type="entry name" value="NAD(P)-binding Rossmann-fold domains"/>
    <property type="match status" value="1"/>
</dbReference>
<protein>
    <submittedName>
        <fullName evidence="5">Alcohol dehydrogenase catalytic domain-containing protein</fullName>
    </submittedName>
</protein>
<gene>
    <name evidence="5" type="ORF">GCM10022200_24370</name>
</gene>
<evidence type="ECO:0000259" key="3">
    <source>
        <dbReference type="Pfam" id="PF00107"/>
    </source>
</evidence>
<evidence type="ECO:0000313" key="6">
    <source>
        <dbReference type="Proteomes" id="UP001501697"/>
    </source>
</evidence>
<dbReference type="SUPFAM" id="SSF50129">
    <property type="entry name" value="GroES-like"/>
    <property type="match status" value="1"/>
</dbReference>
<dbReference type="InterPro" id="IPR013154">
    <property type="entry name" value="ADH-like_N"/>
</dbReference>
<reference evidence="6" key="1">
    <citation type="journal article" date="2019" name="Int. J. Syst. Evol. Microbiol.">
        <title>The Global Catalogue of Microorganisms (GCM) 10K type strain sequencing project: providing services to taxonomists for standard genome sequencing and annotation.</title>
        <authorList>
            <consortium name="The Broad Institute Genomics Platform"/>
            <consortium name="The Broad Institute Genome Sequencing Center for Infectious Disease"/>
            <person name="Wu L."/>
            <person name="Ma J."/>
        </authorList>
    </citation>
    <scope>NUCLEOTIDE SEQUENCE [LARGE SCALE GENOMIC DNA]</scope>
    <source>
        <strain evidence="6">JCM 16544</strain>
    </source>
</reference>
<accession>A0ABP7ATT4</accession>